<evidence type="ECO:0000313" key="9">
    <source>
        <dbReference type="Proteomes" id="UP000000759"/>
    </source>
</evidence>
<evidence type="ECO:0000256" key="1">
    <source>
        <dbReference type="ARBA" id="ARBA00004141"/>
    </source>
</evidence>
<dbReference type="PaxDb" id="2850-Phatr43671"/>
<keyword evidence="3 7" id="KW-0812">Transmembrane</keyword>
<evidence type="ECO:0000256" key="4">
    <source>
        <dbReference type="ARBA" id="ARBA00022989"/>
    </source>
</evidence>
<reference evidence="9" key="2">
    <citation type="submission" date="2008-08" db="EMBL/GenBank/DDBJ databases">
        <authorList>
            <consortium name="Diatom Consortium"/>
            <person name="Grigoriev I."/>
            <person name="Grimwood J."/>
            <person name="Kuo A."/>
            <person name="Otillar R.P."/>
            <person name="Salamov A."/>
            <person name="Detter J.C."/>
            <person name="Lindquist E."/>
            <person name="Shapiro H."/>
            <person name="Lucas S."/>
            <person name="Glavina del Rio T."/>
            <person name="Pitluck S."/>
            <person name="Rokhsar D."/>
            <person name="Bowler C."/>
        </authorList>
    </citation>
    <scope>GENOME REANNOTATION</scope>
    <source>
        <strain evidence="9">CCAP 1055/1</strain>
    </source>
</reference>
<dbReference type="OrthoDB" id="10009287at2759"/>
<evidence type="ECO:0000313" key="8">
    <source>
        <dbReference type="EMBL" id="EEC50900.1"/>
    </source>
</evidence>
<dbReference type="GeneID" id="7197226"/>
<dbReference type="Proteomes" id="UP000000759">
    <property type="component" value="Chromosome 2"/>
</dbReference>
<dbReference type="RefSeq" id="XP_002178086.1">
    <property type="nucleotide sequence ID" value="XM_002178050.1"/>
</dbReference>
<dbReference type="InterPro" id="IPR004345">
    <property type="entry name" value="TB2_DP1_HVA22"/>
</dbReference>
<dbReference type="PANTHER" id="PTHR12300:SF161">
    <property type="entry name" value="RECEPTOR EXPRESSION-ENHANCING PROTEIN"/>
    <property type="match status" value="1"/>
</dbReference>
<proteinExistence type="inferred from homology"/>
<evidence type="ECO:0000256" key="6">
    <source>
        <dbReference type="RuleBase" id="RU362006"/>
    </source>
</evidence>
<keyword evidence="4 7" id="KW-1133">Transmembrane helix</keyword>
<dbReference type="OMA" id="CMIPGPW"/>
<dbReference type="STRING" id="556484.B7FT25"/>
<feature type="transmembrane region" description="Helical" evidence="7">
    <location>
        <begin position="107"/>
        <end position="124"/>
    </location>
</feature>
<accession>B7FT25</accession>
<keyword evidence="5 7" id="KW-0472">Membrane</keyword>
<reference evidence="8 9" key="1">
    <citation type="journal article" date="2008" name="Nature">
        <title>The Phaeodactylum genome reveals the evolutionary history of diatom genomes.</title>
        <authorList>
            <person name="Bowler C."/>
            <person name="Allen A.E."/>
            <person name="Badger J.H."/>
            <person name="Grimwood J."/>
            <person name="Jabbari K."/>
            <person name="Kuo A."/>
            <person name="Maheswari U."/>
            <person name="Martens C."/>
            <person name="Maumus F."/>
            <person name="Otillar R.P."/>
            <person name="Rayko E."/>
            <person name="Salamov A."/>
            <person name="Vandepoele K."/>
            <person name="Beszteri B."/>
            <person name="Gruber A."/>
            <person name="Heijde M."/>
            <person name="Katinka M."/>
            <person name="Mock T."/>
            <person name="Valentin K."/>
            <person name="Verret F."/>
            <person name="Berges J.A."/>
            <person name="Brownlee C."/>
            <person name="Cadoret J.P."/>
            <person name="Chiovitti A."/>
            <person name="Choi C.J."/>
            <person name="Coesel S."/>
            <person name="De Martino A."/>
            <person name="Detter J.C."/>
            <person name="Durkin C."/>
            <person name="Falciatore A."/>
            <person name="Fournet J."/>
            <person name="Haruta M."/>
            <person name="Huysman M.J."/>
            <person name="Jenkins B.D."/>
            <person name="Jiroutova K."/>
            <person name="Jorgensen R.E."/>
            <person name="Joubert Y."/>
            <person name="Kaplan A."/>
            <person name="Kroger N."/>
            <person name="Kroth P.G."/>
            <person name="La Roche J."/>
            <person name="Lindquist E."/>
            <person name="Lommer M."/>
            <person name="Martin-Jezequel V."/>
            <person name="Lopez P.J."/>
            <person name="Lucas S."/>
            <person name="Mangogna M."/>
            <person name="McGinnis K."/>
            <person name="Medlin L.K."/>
            <person name="Montsant A."/>
            <person name="Oudot-Le Secq M.P."/>
            <person name="Napoli C."/>
            <person name="Obornik M."/>
            <person name="Parker M.S."/>
            <person name="Petit J.L."/>
            <person name="Porcel B.M."/>
            <person name="Poulsen N."/>
            <person name="Robison M."/>
            <person name="Rychlewski L."/>
            <person name="Rynearson T.A."/>
            <person name="Schmutz J."/>
            <person name="Shapiro H."/>
            <person name="Siaut M."/>
            <person name="Stanley M."/>
            <person name="Sussman M.R."/>
            <person name="Taylor A.R."/>
            <person name="Vardi A."/>
            <person name="von Dassow P."/>
            <person name="Vyverman W."/>
            <person name="Willis A."/>
            <person name="Wyrwicz L.S."/>
            <person name="Rokhsar D.S."/>
            <person name="Weissenbach J."/>
            <person name="Armbrust E.V."/>
            <person name="Green B.R."/>
            <person name="Van de Peer Y."/>
            <person name="Grigoriev I.V."/>
        </authorList>
    </citation>
    <scope>NUCLEOTIDE SEQUENCE [LARGE SCALE GENOMIC DNA]</scope>
    <source>
        <strain evidence="8 9">CCAP 1055/1</strain>
    </source>
</reference>
<dbReference type="eggNOG" id="KOG1725">
    <property type="taxonomic scope" value="Eukaryota"/>
</dbReference>
<evidence type="ECO:0000256" key="7">
    <source>
        <dbReference type="SAM" id="Phobius"/>
    </source>
</evidence>
<dbReference type="InParanoid" id="B7FT25"/>
<evidence type="ECO:0008006" key="10">
    <source>
        <dbReference type="Google" id="ProtNLM"/>
    </source>
</evidence>
<feature type="transmembrane region" description="Helical" evidence="7">
    <location>
        <begin position="41"/>
        <end position="64"/>
    </location>
</feature>
<name>B7FT25_PHATC</name>
<dbReference type="PANTHER" id="PTHR12300">
    <property type="entry name" value="HVA22-LIKE PROTEINS"/>
    <property type="match status" value="1"/>
</dbReference>
<comment type="subcellular location">
    <subcellularLocation>
        <location evidence="1 6">Membrane</location>
        <topology evidence="1 6">Multi-pass membrane protein</topology>
    </subcellularLocation>
</comment>
<dbReference type="FunCoup" id="B7FT25">
    <property type="interactions" value="51"/>
</dbReference>
<comment type="similarity">
    <text evidence="2 6">Belongs to the DP1 family.</text>
</comment>
<keyword evidence="9" id="KW-1185">Reference proteome</keyword>
<feature type="transmembrane region" description="Helical" evidence="7">
    <location>
        <begin position="84"/>
        <end position="101"/>
    </location>
</feature>
<dbReference type="HOGENOM" id="CLU_028431_2_0_1"/>
<dbReference type="AlphaFoldDB" id="B7FT25"/>
<dbReference type="Pfam" id="PF03134">
    <property type="entry name" value="TB2_DP1_HVA22"/>
    <property type="match status" value="1"/>
</dbReference>
<dbReference type="GO" id="GO:0016020">
    <property type="term" value="C:membrane"/>
    <property type="evidence" value="ECO:0007669"/>
    <property type="project" value="UniProtKB-SubCell"/>
</dbReference>
<dbReference type="KEGG" id="pti:PHATRDRAFT_43671"/>
<evidence type="ECO:0000256" key="5">
    <source>
        <dbReference type="ARBA" id="ARBA00023136"/>
    </source>
</evidence>
<dbReference type="EMBL" id="CM000606">
    <property type="protein sequence ID" value="EEC50900.1"/>
    <property type="molecule type" value="Genomic_DNA"/>
</dbReference>
<gene>
    <name evidence="8" type="ORF">PHATRDRAFT_43671</name>
</gene>
<sequence>MDIVQEKLQVLRTKLDKYPVLQQAESTTSVPKEFLVLGGGLLFAVLTVFGIGIASLTSLVGFVYPAFKSFQAIETKSKGDDTQWLVYWVIFAFFSIIEVFVDVLLYWIPFYFAFKLAFLLWAMLPQTKGAKFLYESFLKDLLKKNESKIDQALANAKKNSGSFASEFSNAASDIATSAASAVSSTQENKKVT</sequence>
<protein>
    <recommendedName>
        <fullName evidence="10">Protein YOP1</fullName>
    </recommendedName>
</protein>
<organism evidence="8 9">
    <name type="scientific">Phaeodactylum tricornutum (strain CCAP 1055/1)</name>
    <dbReference type="NCBI Taxonomy" id="556484"/>
    <lineage>
        <taxon>Eukaryota</taxon>
        <taxon>Sar</taxon>
        <taxon>Stramenopiles</taxon>
        <taxon>Ochrophyta</taxon>
        <taxon>Bacillariophyta</taxon>
        <taxon>Bacillariophyceae</taxon>
        <taxon>Bacillariophycidae</taxon>
        <taxon>Naviculales</taxon>
        <taxon>Phaeodactylaceae</taxon>
        <taxon>Phaeodactylum</taxon>
    </lineage>
</organism>
<evidence type="ECO:0000256" key="3">
    <source>
        <dbReference type="ARBA" id="ARBA00022692"/>
    </source>
</evidence>
<evidence type="ECO:0000256" key="2">
    <source>
        <dbReference type="ARBA" id="ARBA00008573"/>
    </source>
</evidence>